<protein>
    <submittedName>
        <fullName evidence="2">Uncharacterized protein</fullName>
    </submittedName>
</protein>
<dbReference type="AlphaFoldDB" id="S7RAX0"/>
<dbReference type="Proteomes" id="UP000030669">
    <property type="component" value="Unassembled WGS sequence"/>
</dbReference>
<feature type="region of interest" description="Disordered" evidence="1">
    <location>
        <begin position="1"/>
        <end position="20"/>
    </location>
</feature>
<proteinExistence type="predicted"/>
<evidence type="ECO:0000313" key="3">
    <source>
        <dbReference type="Proteomes" id="UP000030669"/>
    </source>
</evidence>
<dbReference type="KEGG" id="gtr:GLOTRDRAFT_133267"/>
<organism evidence="2 3">
    <name type="scientific">Gloeophyllum trabeum (strain ATCC 11539 / FP-39264 / Madison 617)</name>
    <name type="common">Brown rot fungus</name>
    <dbReference type="NCBI Taxonomy" id="670483"/>
    <lineage>
        <taxon>Eukaryota</taxon>
        <taxon>Fungi</taxon>
        <taxon>Dikarya</taxon>
        <taxon>Basidiomycota</taxon>
        <taxon>Agaricomycotina</taxon>
        <taxon>Agaricomycetes</taxon>
        <taxon>Gloeophyllales</taxon>
        <taxon>Gloeophyllaceae</taxon>
        <taxon>Gloeophyllum</taxon>
    </lineage>
</organism>
<accession>S7RAX0</accession>
<gene>
    <name evidence="2" type="ORF">GLOTRDRAFT_133267</name>
</gene>
<sequence length="320" mass="36372">MPTLEPYPKAQALAGEPNPPGRPLAVHLPREVLEIIVSYAWSKPWRSGFSEYPGRWELYASLAGVSRLWFSVTHHVHLRNIYIENCRDFAVYRRHIEDHISRHKGDGETYRRTLFNLCTLTLVFDQPFCDADAQPESLRPAAVAALIPTCRHLNLEIVVGAADPATILSYYSTLSSLSLWPPSFGSRAYFRESAPYSSGPSNTFPKILYLELFDVPARWELEYFPNLKTLRLNVPFWLNLHLTCLPRGLKTIILGTDLCCIETKAVLDEQGVIRERTVFDMSGWNIGAALRDELWRPMLTGPRLEVQVRVDCSTDVELVG</sequence>
<reference evidence="2 3" key="1">
    <citation type="journal article" date="2012" name="Science">
        <title>The Paleozoic origin of enzymatic lignin decomposition reconstructed from 31 fungal genomes.</title>
        <authorList>
            <person name="Floudas D."/>
            <person name="Binder M."/>
            <person name="Riley R."/>
            <person name="Barry K."/>
            <person name="Blanchette R.A."/>
            <person name="Henrissat B."/>
            <person name="Martinez A.T."/>
            <person name="Otillar R."/>
            <person name="Spatafora J.W."/>
            <person name="Yadav J.S."/>
            <person name="Aerts A."/>
            <person name="Benoit I."/>
            <person name="Boyd A."/>
            <person name="Carlson A."/>
            <person name="Copeland A."/>
            <person name="Coutinho P.M."/>
            <person name="de Vries R.P."/>
            <person name="Ferreira P."/>
            <person name="Findley K."/>
            <person name="Foster B."/>
            <person name="Gaskell J."/>
            <person name="Glotzer D."/>
            <person name="Gorecki P."/>
            <person name="Heitman J."/>
            <person name="Hesse C."/>
            <person name="Hori C."/>
            <person name="Igarashi K."/>
            <person name="Jurgens J.A."/>
            <person name="Kallen N."/>
            <person name="Kersten P."/>
            <person name="Kohler A."/>
            <person name="Kuees U."/>
            <person name="Kumar T.K.A."/>
            <person name="Kuo A."/>
            <person name="LaButti K."/>
            <person name="Larrondo L.F."/>
            <person name="Lindquist E."/>
            <person name="Ling A."/>
            <person name="Lombard V."/>
            <person name="Lucas S."/>
            <person name="Lundell T."/>
            <person name="Martin R."/>
            <person name="McLaughlin D.J."/>
            <person name="Morgenstern I."/>
            <person name="Morin E."/>
            <person name="Murat C."/>
            <person name="Nagy L.G."/>
            <person name="Nolan M."/>
            <person name="Ohm R.A."/>
            <person name="Patyshakuliyeva A."/>
            <person name="Rokas A."/>
            <person name="Ruiz-Duenas F.J."/>
            <person name="Sabat G."/>
            <person name="Salamov A."/>
            <person name="Samejima M."/>
            <person name="Schmutz J."/>
            <person name="Slot J.C."/>
            <person name="St John F."/>
            <person name="Stenlid J."/>
            <person name="Sun H."/>
            <person name="Sun S."/>
            <person name="Syed K."/>
            <person name="Tsang A."/>
            <person name="Wiebenga A."/>
            <person name="Young D."/>
            <person name="Pisabarro A."/>
            <person name="Eastwood D.C."/>
            <person name="Martin F."/>
            <person name="Cullen D."/>
            <person name="Grigoriev I.V."/>
            <person name="Hibbett D.S."/>
        </authorList>
    </citation>
    <scope>NUCLEOTIDE SEQUENCE [LARGE SCALE GENOMIC DNA]</scope>
    <source>
        <strain evidence="2 3">ATCC 11539</strain>
    </source>
</reference>
<dbReference type="HOGENOM" id="CLU_868934_0_0_1"/>
<keyword evidence="3" id="KW-1185">Reference proteome</keyword>
<evidence type="ECO:0000256" key="1">
    <source>
        <dbReference type="SAM" id="MobiDB-lite"/>
    </source>
</evidence>
<dbReference type="GeneID" id="19302701"/>
<evidence type="ECO:0000313" key="2">
    <source>
        <dbReference type="EMBL" id="EPQ51405.1"/>
    </source>
</evidence>
<dbReference type="RefSeq" id="XP_007870362.1">
    <property type="nucleotide sequence ID" value="XM_007872171.1"/>
</dbReference>
<name>S7RAX0_GLOTA</name>
<dbReference type="EMBL" id="KB469311">
    <property type="protein sequence ID" value="EPQ51405.1"/>
    <property type="molecule type" value="Genomic_DNA"/>
</dbReference>